<evidence type="ECO:0000256" key="2">
    <source>
        <dbReference type="SAM" id="Coils"/>
    </source>
</evidence>
<evidence type="ECO:0000313" key="3">
    <source>
        <dbReference type="EMBL" id="CAD8102148.1"/>
    </source>
</evidence>
<gene>
    <name evidence="3" type="ORF">PSON_ATCC_30995.1.T0770108</name>
</gene>
<keyword evidence="4" id="KW-1185">Reference proteome</keyword>
<feature type="coiled-coil region" evidence="2">
    <location>
        <begin position="66"/>
        <end position="93"/>
    </location>
</feature>
<keyword evidence="2" id="KW-0175">Coiled coil</keyword>
<keyword evidence="1" id="KW-0853">WD repeat</keyword>
<feature type="repeat" description="WD" evidence="1">
    <location>
        <begin position="410"/>
        <end position="451"/>
    </location>
</feature>
<dbReference type="SMART" id="SM00320">
    <property type="entry name" value="WD40"/>
    <property type="match status" value="5"/>
</dbReference>
<dbReference type="Pfam" id="PF00400">
    <property type="entry name" value="WD40"/>
    <property type="match status" value="4"/>
</dbReference>
<dbReference type="PANTHER" id="PTHR19920:SF0">
    <property type="entry name" value="CYTOSOLIC IRON-SULFUR PROTEIN ASSEMBLY PROTEIN CIAO1-RELATED"/>
    <property type="match status" value="1"/>
</dbReference>
<dbReference type="PROSITE" id="PS50294">
    <property type="entry name" value="WD_REPEATS_REGION"/>
    <property type="match status" value="3"/>
</dbReference>
<feature type="repeat" description="WD" evidence="1">
    <location>
        <begin position="367"/>
        <end position="401"/>
    </location>
</feature>
<dbReference type="PROSITE" id="PS50082">
    <property type="entry name" value="WD_REPEATS_2"/>
    <property type="match status" value="4"/>
</dbReference>
<feature type="repeat" description="WD" evidence="1">
    <location>
        <begin position="323"/>
        <end position="354"/>
    </location>
</feature>
<dbReference type="OrthoDB" id="674604at2759"/>
<dbReference type="AlphaFoldDB" id="A0A8S1PID7"/>
<evidence type="ECO:0000256" key="1">
    <source>
        <dbReference type="PROSITE-ProRule" id="PRU00221"/>
    </source>
</evidence>
<dbReference type="PANTHER" id="PTHR19920">
    <property type="entry name" value="WD40 PROTEIN CIAO1"/>
    <property type="match status" value="1"/>
</dbReference>
<name>A0A8S1PID7_9CILI</name>
<sequence length="545" mass="63239">MIKLEDKASKILCTQHHKSIQFITLNKSSNTKLLCQKCTQNNKIAINKASQLLMDINQDHPLNYHIKELQKQYESLRKEIKSKVDELLDETEDCLNSLINHKLNDKLIQHYLYDDKLNEQDFEKLQEIISKYYDFEQDNQIVAKIPSTDMHNIYQVQQKCQKIASIVKAFYKSSYHQRLGTQQSQENLLSQIPPSINNKSEKVSESSRNDQNINKGLFTIKEEITINSVCNCIALNGTTTLIVCGMQGNNNEDNLVLLQQNEEGFKEFQSLQGHVGSVNAVCFGKINNIIISAGEDKSIRIWNQYSQNKEQEKKYYNCKQIINDAHNIDIHCLCLNQLNNLLVSGCQEGNIKVWIDAEDKWINSQILIHHNQLVKSLSFNYDSTFLVSGSGDQKICVWNLNEDWEHFQTITDHTSLVTCVNFAQNENTFVSCSEDQTIKIWNFKNNESNPKFIFIQQLNGGYYIRSAYFNYNALLLVSGSYSNIKVWVKNHEGQFVLNQQKYFDSRQVLLSDDSKSLFSINRFSLNIRLFRIKEKNQKNNIKLKF</sequence>
<feature type="repeat" description="WD" evidence="1">
    <location>
        <begin position="271"/>
        <end position="312"/>
    </location>
</feature>
<dbReference type="InterPro" id="IPR001680">
    <property type="entry name" value="WD40_rpt"/>
</dbReference>
<dbReference type="GO" id="GO:0016226">
    <property type="term" value="P:iron-sulfur cluster assembly"/>
    <property type="evidence" value="ECO:0007669"/>
    <property type="project" value="TreeGrafter"/>
</dbReference>
<organism evidence="3 4">
    <name type="scientific">Paramecium sonneborni</name>
    <dbReference type="NCBI Taxonomy" id="65129"/>
    <lineage>
        <taxon>Eukaryota</taxon>
        <taxon>Sar</taxon>
        <taxon>Alveolata</taxon>
        <taxon>Ciliophora</taxon>
        <taxon>Intramacronucleata</taxon>
        <taxon>Oligohymenophorea</taxon>
        <taxon>Peniculida</taxon>
        <taxon>Parameciidae</taxon>
        <taxon>Paramecium</taxon>
    </lineage>
</organism>
<reference evidence="3" key="1">
    <citation type="submission" date="2021-01" db="EMBL/GenBank/DDBJ databases">
        <authorList>
            <consortium name="Genoscope - CEA"/>
            <person name="William W."/>
        </authorList>
    </citation>
    <scope>NUCLEOTIDE SEQUENCE</scope>
</reference>
<dbReference type="Proteomes" id="UP000692954">
    <property type="component" value="Unassembled WGS sequence"/>
</dbReference>
<comment type="caution">
    <text evidence="3">The sequence shown here is derived from an EMBL/GenBank/DDBJ whole genome shotgun (WGS) entry which is preliminary data.</text>
</comment>
<accession>A0A8S1PID7</accession>
<protein>
    <submittedName>
        <fullName evidence="3">Uncharacterized protein</fullName>
    </submittedName>
</protein>
<dbReference type="PROSITE" id="PS00678">
    <property type="entry name" value="WD_REPEATS_1"/>
    <property type="match status" value="1"/>
</dbReference>
<dbReference type="InterPro" id="IPR019775">
    <property type="entry name" value="WD40_repeat_CS"/>
</dbReference>
<dbReference type="EMBL" id="CAJJDN010000077">
    <property type="protein sequence ID" value="CAD8102148.1"/>
    <property type="molecule type" value="Genomic_DNA"/>
</dbReference>
<dbReference type="GO" id="GO:0097361">
    <property type="term" value="C:cytosolic [4Fe-4S] assembly targeting complex"/>
    <property type="evidence" value="ECO:0007669"/>
    <property type="project" value="TreeGrafter"/>
</dbReference>
<proteinExistence type="predicted"/>
<evidence type="ECO:0000313" key="4">
    <source>
        <dbReference type="Proteomes" id="UP000692954"/>
    </source>
</evidence>